<dbReference type="PRINTS" id="PR00081">
    <property type="entry name" value="GDHRDH"/>
</dbReference>
<organism evidence="3 4">
    <name type="scientific">Melghirimyces thermohalophilus</name>
    <dbReference type="NCBI Taxonomy" id="1236220"/>
    <lineage>
        <taxon>Bacteria</taxon>
        <taxon>Bacillati</taxon>
        <taxon>Bacillota</taxon>
        <taxon>Bacilli</taxon>
        <taxon>Bacillales</taxon>
        <taxon>Thermoactinomycetaceae</taxon>
        <taxon>Melghirimyces</taxon>
    </lineage>
</organism>
<proteinExistence type="inferred from homology"/>
<gene>
    <name evidence="3" type="ORF">SAMN04488112_10440</name>
</gene>
<dbReference type="PRINTS" id="PR00080">
    <property type="entry name" value="SDRFAMILY"/>
</dbReference>
<evidence type="ECO:0000256" key="2">
    <source>
        <dbReference type="ARBA" id="ARBA00023002"/>
    </source>
</evidence>
<name>A0A1G6JHB9_9BACL</name>
<sequence length="271" mass="29515">MEWLFWFPVLRKGKSAMQLSGKTVLVTGGSRGLGAAICRAAAAQGAAVAVNYRESRDDAEGVAEEIRSMGGQALPVQADVRERQAVQQMVEEIEQALGPVDVLVNNALYRYQFDPEHRATVDTLTWEEMQNQLDGTLKGAYHCVQAVVPKMKARRSGRIIQIGTNLFDHPVVPYHDYTAAKAALTGLTRTLASELGPYGITVNTVAGGLLDKTRASEKTSDEVFEIIRSSTPLRRVTRPEDVAGAVLFFASDFSQQVTGQYLIVDGGLVMN</sequence>
<dbReference type="NCBIfam" id="NF006393">
    <property type="entry name" value="PRK08642.1"/>
    <property type="match status" value="1"/>
</dbReference>
<keyword evidence="2" id="KW-0560">Oxidoreductase</keyword>
<dbReference type="InterPro" id="IPR050259">
    <property type="entry name" value="SDR"/>
</dbReference>
<dbReference type="GO" id="GO:0016491">
    <property type="term" value="F:oxidoreductase activity"/>
    <property type="evidence" value="ECO:0007669"/>
    <property type="project" value="UniProtKB-KW"/>
</dbReference>
<reference evidence="3 4" key="1">
    <citation type="submission" date="2016-10" db="EMBL/GenBank/DDBJ databases">
        <authorList>
            <person name="de Groot N.N."/>
        </authorList>
    </citation>
    <scope>NUCLEOTIDE SEQUENCE [LARGE SCALE GENOMIC DNA]</scope>
    <source>
        <strain evidence="3 4">DSM 45514</strain>
    </source>
</reference>
<dbReference type="Pfam" id="PF13561">
    <property type="entry name" value="adh_short_C2"/>
    <property type="match status" value="1"/>
</dbReference>
<keyword evidence="4" id="KW-1185">Reference proteome</keyword>
<dbReference type="Gene3D" id="3.40.50.720">
    <property type="entry name" value="NAD(P)-binding Rossmann-like Domain"/>
    <property type="match status" value="1"/>
</dbReference>
<dbReference type="InterPro" id="IPR036291">
    <property type="entry name" value="NAD(P)-bd_dom_sf"/>
</dbReference>
<evidence type="ECO:0000313" key="4">
    <source>
        <dbReference type="Proteomes" id="UP000199387"/>
    </source>
</evidence>
<dbReference type="EMBL" id="FMZA01000004">
    <property type="protein sequence ID" value="SDC18048.1"/>
    <property type="molecule type" value="Genomic_DNA"/>
</dbReference>
<dbReference type="AlphaFoldDB" id="A0A1G6JHB9"/>
<dbReference type="STRING" id="1236220.SAMN04488112_10440"/>
<comment type="similarity">
    <text evidence="1">Belongs to the short-chain dehydrogenases/reductases (SDR) family.</text>
</comment>
<dbReference type="PANTHER" id="PTHR42879">
    <property type="entry name" value="3-OXOACYL-(ACYL-CARRIER-PROTEIN) REDUCTASE"/>
    <property type="match status" value="1"/>
</dbReference>
<dbReference type="SUPFAM" id="SSF51735">
    <property type="entry name" value="NAD(P)-binding Rossmann-fold domains"/>
    <property type="match status" value="1"/>
</dbReference>
<accession>A0A1G6JHB9</accession>
<evidence type="ECO:0000313" key="3">
    <source>
        <dbReference type="EMBL" id="SDC18048.1"/>
    </source>
</evidence>
<evidence type="ECO:0000256" key="1">
    <source>
        <dbReference type="ARBA" id="ARBA00006484"/>
    </source>
</evidence>
<dbReference type="Proteomes" id="UP000199387">
    <property type="component" value="Unassembled WGS sequence"/>
</dbReference>
<dbReference type="FunFam" id="3.40.50.720:FF:000173">
    <property type="entry name" value="3-oxoacyl-[acyl-carrier protein] reductase"/>
    <property type="match status" value="1"/>
</dbReference>
<dbReference type="InterPro" id="IPR002347">
    <property type="entry name" value="SDR_fam"/>
</dbReference>
<protein>
    <submittedName>
        <fullName evidence="3">3-oxoacyl-[acyl-carrier protein] reductase</fullName>
    </submittedName>
</protein>